<reference evidence="6 7" key="1">
    <citation type="submission" date="2023-07" db="EMBL/GenBank/DDBJ databases">
        <title>Genomic Encyclopedia of Type Strains, Phase IV (KMG-IV): sequencing the most valuable type-strain genomes for metagenomic binning, comparative biology and taxonomic classification.</title>
        <authorList>
            <person name="Goeker M."/>
        </authorList>
    </citation>
    <scope>NUCLEOTIDE SEQUENCE [LARGE SCALE GENOMIC DNA]</scope>
    <source>
        <strain evidence="6 7">DSM 1112</strain>
    </source>
</reference>
<dbReference type="SUPFAM" id="SSF64288">
    <property type="entry name" value="Chorismate lyase-like"/>
    <property type="match status" value="1"/>
</dbReference>
<dbReference type="Pfam" id="PF00392">
    <property type="entry name" value="GntR"/>
    <property type="match status" value="1"/>
</dbReference>
<dbReference type="SMART" id="SM00866">
    <property type="entry name" value="UTRA"/>
    <property type="match status" value="1"/>
</dbReference>
<accession>A0ABU0BZJ9</accession>
<dbReference type="InterPro" id="IPR050679">
    <property type="entry name" value="Bact_HTH_transcr_reg"/>
</dbReference>
<dbReference type="PRINTS" id="PR00035">
    <property type="entry name" value="HTHGNTR"/>
</dbReference>
<evidence type="ECO:0000256" key="1">
    <source>
        <dbReference type="ARBA" id="ARBA00023015"/>
    </source>
</evidence>
<dbReference type="PANTHER" id="PTHR44846">
    <property type="entry name" value="MANNOSYL-D-GLYCERATE TRANSPORT/METABOLISM SYSTEM REPRESSOR MNGR-RELATED"/>
    <property type="match status" value="1"/>
</dbReference>
<dbReference type="Gene3D" id="1.10.10.10">
    <property type="entry name" value="Winged helix-like DNA-binding domain superfamily/Winged helix DNA-binding domain"/>
    <property type="match status" value="1"/>
</dbReference>
<dbReference type="InterPro" id="IPR000524">
    <property type="entry name" value="Tscrpt_reg_HTH_GntR"/>
</dbReference>
<dbReference type="EMBL" id="JAUSVF010000004">
    <property type="protein sequence ID" value="MDQ0323683.1"/>
    <property type="molecule type" value="Genomic_DNA"/>
</dbReference>
<dbReference type="InterPro" id="IPR036390">
    <property type="entry name" value="WH_DNA-bd_sf"/>
</dbReference>
<keyword evidence="2" id="KW-0238">DNA-binding</keyword>
<dbReference type="SUPFAM" id="SSF46785">
    <property type="entry name" value="Winged helix' DNA-binding domain"/>
    <property type="match status" value="1"/>
</dbReference>
<dbReference type="InterPro" id="IPR010248">
    <property type="entry name" value="His_ut_repres"/>
</dbReference>
<evidence type="ECO:0000256" key="2">
    <source>
        <dbReference type="ARBA" id="ARBA00023125"/>
    </source>
</evidence>
<keyword evidence="1" id="KW-0805">Transcription regulation</keyword>
<protein>
    <recommendedName>
        <fullName evidence="4">Histidine utilization repressor</fullName>
    </recommendedName>
</protein>
<evidence type="ECO:0000313" key="6">
    <source>
        <dbReference type="EMBL" id="MDQ0323683.1"/>
    </source>
</evidence>
<keyword evidence="3" id="KW-0804">Transcription</keyword>
<dbReference type="PANTHER" id="PTHR44846:SF16">
    <property type="entry name" value="TRANSCRIPTIONAL REGULATOR PHNF-RELATED"/>
    <property type="match status" value="1"/>
</dbReference>
<dbReference type="InterPro" id="IPR036388">
    <property type="entry name" value="WH-like_DNA-bd_sf"/>
</dbReference>
<feature type="domain" description="HTH gntR-type" evidence="5">
    <location>
        <begin position="20"/>
        <end position="88"/>
    </location>
</feature>
<dbReference type="NCBIfam" id="TIGR02018">
    <property type="entry name" value="his_ut_repres"/>
    <property type="match status" value="1"/>
</dbReference>
<evidence type="ECO:0000256" key="4">
    <source>
        <dbReference type="NCBIfam" id="TIGR02018"/>
    </source>
</evidence>
<dbReference type="Proteomes" id="UP001230207">
    <property type="component" value="Unassembled WGS sequence"/>
</dbReference>
<organism evidence="6 7">
    <name type="scientific">Pararhizobium capsulatum DSM 1112</name>
    <dbReference type="NCBI Taxonomy" id="1121113"/>
    <lineage>
        <taxon>Bacteria</taxon>
        <taxon>Pseudomonadati</taxon>
        <taxon>Pseudomonadota</taxon>
        <taxon>Alphaproteobacteria</taxon>
        <taxon>Hyphomicrobiales</taxon>
        <taxon>Rhizobiaceae</taxon>
        <taxon>Rhizobium/Agrobacterium group</taxon>
        <taxon>Pararhizobium</taxon>
    </lineage>
</organism>
<evidence type="ECO:0000256" key="3">
    <source>
        <dbReference type="ARBA" id="ARBA00023163"/>
    </source>
</evidence>
<evidence type="ECO:0000259" key="5">
    <source>
        <dbReference type="PROSITE" id="PS50949"/>
    </source>
</evidence>
<dbReference type="Pfam" id="PF07702">
    <property type="entry name" value="UTRA"/>
    <property type="match status" value="1"/>
</dbReference>
<evidence type="ECO:0000313" key="7">
    <source>
        <dbReference type="Proteomes" id="UP001230207"/>
    </source>
</evidence>
<sequence length="263" mass="29300">MTQSSDGKPAAMTTLSDHASPLYEKVKDYVLTHIGSGEWDRNRKLPSEHDLVATLGVSRMTVHRALRELTSEGYLLRIQGVGTFVAPPKPQSTLIEVANIATEISGRGGQHRAEVILIETIRPEIELLAAFEAGGQIRVAHSIVVHFDNGIPVQVEERFVNSELVPDYERQDFVAMTTYDYLQRSTPMTEVEHVISAIGADAETARMLKLEEGAPCLLLHRRTWSGPNVATVNRLTYAGDRYSLGSRYAPSSLKYRQKLEDER</sequence>
<dbReference type="InterPro" id="IPR028978">
    <property type="entry name" value="Chorismate_lyase_/UTRA_dom_sf"/>
</dbReference>
<dbReference type="CDD" id="cd07377">
    <property type="entry name" value="WHTH_GntR"/>
    <property type="match status" value="1"/>
</dbReference>
<name>A0ABU0BZJ9_9HYPH</name>
<dbReference type="InterPro" id="IPR011663">
    <property type="entry name" value="UTRA"/>
</dbReference>
<dbReference type="Gene3D" id="3.40.1410.10">
    <property type="entry name" value="Chorismate lyase-like"/>
    <property type="match status" value="1"/>
</dbReference>
<dbReference type="SMART" id="SM00345">
    <property type="entry name" value="HTH_GNTR"/>
    <property type="match status" value="1"/>
</dbReference>
<dbReference type="PROSITE" id="PS50949">
    <property type="entry name" value="HTH_GNTR"/>
    <property type="match status" value="1"/>
</dbReference>
<proteinExistence type="predicted"/>
<keyword evidence="7" id="KW-1185">Reference proteome</keyword>
<comment type="caution">
    <text evidence="6">The sequence shown here is derived from an EMBL/GenBank/DDBJ whole genome shotgun (WGS) entry which is preliminary data.</text>
</comment>
<gene>
    <name evidence="6" type="ORF">QO002_005890</name>
</gene>